<dbReference type="Pfam" id="PF10054">
    <property type="entry name" value="DUF2291"/>
    <property type="match status" value="1"/>
</dbReference>
<keyword evidence="1" id="KW-1133">Transmembrane helix</keyword>
<sequence>MARKPLLPRPLLYAIELALFGFIAYNSLYIRKLSDIKAAGTAAAGAFQAPQYARSFWTSKLLPAAPGMATDLGTLLISLKTDKDKAFAAHSHAMGIGNIRYFLIKGEGTVTATSDNDVTVTLPTGEPIHLATEFVFGNAARDASGLINITEFDNTTDLNNVSAELNDIIRKQVIPGLKASAKPGTKLSFIGALELNQAHLHTNDLTVIPIRTAL</sequence>
<accession>A0ABS3JH94</accession>
<proteinExistence type="predicted"/>
<evidence type="ECO:0000313" key="2">
    <source>
        <dbReference type="EMBL" id="MBO0948614.1"/>
    </source>
</evidence>
<evidence type="ECO:0000256" key="1">
    <source>
        <dbReference type="SAM" id="Phobius"/>
    </source>
</evidence>
<evidence type="ECO:0000313" key="3">
    <source>
        <dbReference type="Proteomes" id="UP000664628"/>
    </source>
</evidence>
<feature type="transmembrane region" description="Helical" evidence="1">
    <location>
        <begin position="12"/>
        <end position="30"/>
    </location>
</feature>
<comment type="caution">
    <text evidence="2">The sequence shown here is derived from an EMBL/GenBank/DDBJ whole genome shotgun (WGS) entry which is preliminary data.</text>
</comment>
<gene>
    <name evidence="2" type="ORF">J2I46_08490</name>
</gene>
<dbReference type="Gene3D" id="1.10.10.1260">
    <property type="entry name" value="Envelope glycoprotein gp160, DUF2291, helical domain"/>
    <property type="match status" value="1"/>
</dbReference>
<organism evidence="2 3">
    <name type="scientific">Fibrella forsythiae</name>
    <dbReference type="NCBI Taxonomy" id="2817061"/>
    <lineage>
        <taxon>Bacteria</taxon>
        <taxon>Pseudomonadati</taxon>
        <taxon>Bacteroidota</taxon>
        <taxon>Cytophagia</taxon>
        <taxon>Cytophagales</taxon>
        <taxon>Spirosomataceae</taxon>
        <taxon>Fibrella</taxon>
    </lineage>
</organism>
<dbReference type="EMBL" id="JAFMYW010000002">
    <property type="protein sequence ID" value="MBO0948614.1"/>
    <property type="molecule type" value="Genomic_DNA"/>
</dbReference>
<reference evidence="2 3" key="1">
    <citation type="submission" date="2021-03" db="EMBL/GenBank/DDBJ databases">
        <title>Fibrella sp. HMF5405 genome sequencing and assembly.</title>
        <authorList>
            <person name="Kang H."/>
            <person name="Kim H."/>
            <person name="Bae S."/>
            <person name="Joh K."/>
        </authorList>
    </citation>
    <scope>NUCLEOTIDE SEQUENCE [LARGE SCALE GENOMIC DNA]</scope>
    <source>
        <strain evidence="2 3">HMF5405</strain>
    </source>
</reference>
<keyword evidence="1" id="KW-0472">Membrane</keyword>
<dbReference type="Proteomes" id="UP000664628">
    <property type="component" value="Unassembled WGS sequence"/>
</dbReference>
<protein>
    <submittedName>
        <fullName evidence="2">DUF2291 domain-containing protein</fullName>
    </submittedName>
</protein>
<dbReference type="InterPro" id="IPR036215">
    <property type="entry name" value="TM0957-like_sf"/>
</dbReference>
<name>A0ABS3JH94_9BACT</name>
<dbReference type="Gene3D" id="2.40.50.420">
    <property type="entry name" value="Envelope glycoprotein gp160, DUF2291, alpha/beta domain"/>
    <property type="match status" value="1"/>
</dbReference>
<dbReference type="InterPro" id="IPR014582">
    <property type="entry name" value="UCP033535_lipo"/>
</dbReference>
<keyword evidence="3" id="KW-1185">Reference proteome</keyword>
<dbReference type="SUPFAM" id="SSF141318">
    <property type="entry name" value="TM0957-like"/>
    <property type="match status" value="1"/>
</dbReference>
<keyword evidence="1" id="KW-0812">Transmembrane</keyword>